<dbReference type="PANTHER" id="PTHR33507:SF3">
    <property type="entry name" value="INNER MEMBRANE PROTEIN YBBJ"/>
    <property type="match status" value="1"/>
</dbReference>
<keyword evidence="3 5" id="KW-1133">Transmembrane helix</keyword>
<dbReference type="AlphaFoldDB" id="A0A290Q6X7"/>
<dbReference type="RefSeq" id="WP_096055886.1">
    <property type="nucleotide sequence ID" value="NZ_CP023344.1"/>
</dbReference>
<evidence type="ECO:0000256" key="5">
    <source>
        <dbReference type="SAM" id="Phobius"/>
    </source>
</evidence>
<protein>
    <submittedName>
        <fullName evidence="7">Serine protease</fullName>
    </submittedName>
</protein>
<dbReference type="OrthoDB" id="9806253at2"/>
<reference evidence="7 8" key="1">
    <citation type="submission" date="2017-09" db="EMBL/GenBank/DDBJ databases">
        <title>Complete genome sequence of Verrucomicrobial strain HZ-65, isolated from freshwater.</title>
        <authorList>
            <person name="Choi A."/>
        </authorList>
    </citation>
    <scope>NUCLEOTIDE SEQUENCE [LARGE SCALE GENOMIC DNA]</scope>
    <source>
        <strain evidence="7 8">HZ-65</strain>
    </source>
</reference>
<keyword evidence="8" id="KW-1185">Reference proteome</keyword>
<dbReference type="GO" id="GO:0006508">
    <property type="term" value="P:proteolysis"/>
    <property type="evidence" value="ECO:0007669"/>
    <property type="project" value="UniProtKB-KW"/>
</dbReference>
<sequence>MNAVVILFILGIALLAAEVCLPGAVAGILGGLAMVAGCVVAFQQFGFSGGMTAVGLASGVLLLTLYLELVWLPKSRFGRAMVVTSAIDGTSQAPLADAGQVVGKEAEAVTPLAPSGFVLIEGRRYEAFCRSGHASIGAKLRVVGLDNFRLIVAQS</sequence>
<dbReference type="GO" id="GO:0005886">
    <property type="term" value="C:plasma membrane"/>
    <property type="evidence" value="ECO:0007669"/>
    <property type="project" value="TreeGrafter"/>
</dbReference>
<evidence type="ECO:0000256" key="1">
    <source>
        <dbReference type="ARBA" id="ARBA00004141"/>
    </source>
</evidence>
<feature type="transmembrane region" description="Helical" evidence="5">
    <location>
        <begin position="51"/>
        <end position="72"/>
    </location>
</feature>
<keyword evidence="7" id="KW-0645">Protease</keyword>
<evidence type="ECO:0000256" key="3">
    <source>
        <dbReference type="ARBA" id="ARBA00022989"/>
    </source>
</evidence>
<name>A0A290Q6X7_9BACT</name>
<proteinExistence type="predicted"/>
<dbReference type="InterPro" id="IPR052165">
    <property type="entry name" value="Membrane_assoc_protease"/>
</dbReference>
<keyword evidence="2 5" id="KW-0812">Transmembrane</keyword>
<accession>A0A290Q6X7</accession>
<dbReference type="Pfam" id="PF01957">
    <property type="entry name" value="NfeD"/>
    <property type="match status" value="1"/>
</dbReference>
<evidence type="ECO:0000256" key="4">
    <source>
        <dbReference type="ARBA" id="ARBA00023136"/>
    </source>
</evidence>
<dbReference type="Gene3D" id="2.40.50.140">
    <property type="entry name" value="Nucleic acid-binding proteins"/>
    <property type="match status" value="1"/>
</dbReference>
<dbReference type="Proteomes" id="UP000217265">
    <property type="component" value="Chromosome"/>
</dbReference>
<evidence type="ECO:0000313" key="8">
    <source>
        <dbReference type="Proteomes" id="UP000217265"/>
    </source>
</evidence>
<evidence type="ECO:0000256" key="2">
    <source>
        <dbReference type="ARBA" id="ARBA00022692"/>
    </source>
</evidence>
<keyword evidence="4 5" id="KW-0472">Membrane</keyword>
<dbReference type="SUPFAM" id="SSF141322">
    <property type="entry name" value="NfeD domain-like"/>
    <property type="match status" value="1"/>
</dbReference>
<dbReference type="GO" id="GO:0008233">
    <property type="term" value="F:peptidase activity"/>
    <property type="evidence" value="ECO:0007669"/>
    <property type="project" value="UniProtKB-KW"/>
</dbReference>
<feature type="domain" description="NfeD-like C-terminal" evidence="6">
    <location>
        <begin position="100"/>
        <end position="153"/>
    </location>
</feature>
<dbReference type="InterPro" id="IPR012340">
    <property type="entry name" value="NA-bd_OB-fold"/>
</dbReference>
<dbReference type="KEGG" id="vbh:CMV30_09970"/>
<evidence type="ECO:0000313" key="7">
    <source>
        <dbReference type="EMBL" id="ATC64254.1"/>
    </source>
</evidence>
<gene>
    <name evidence="7" type="ORF">CMV30_09970</name>
</gene>
<dbReference type="InterPro" id="IPR002810">
    <property type="entry name" value="NfeD-like_C"/>
</dbReference>
<evidence type="ECO:0000259" key="6">
    <source>
        <dbReference type="Pfam" id="PF01957"/>
    </source>
</evidence>
<keyword evidence="7" id="KW-0378">Hydrolase</keyword>
<dbReference type="EMBL" id="CP023344">
    <property type="protein sequence ID" value="ATC64254.1"/>
    <property type="molecule type" value="Genomic_DNA"/>
</dbReference>
<dbReference type="PANTHER" id="PTHR33507">
    <property type="entry name" value="INNER MEMBRANE PROTEIN YBBJ"/>
    <property type="match status" value="1"/>
</dbReference>
<comment type="subcellular location">
    <subcellularLocation>
        <location evidence="1">Membrane</location>
        <topology evidence="1">Multi-pass membrane protein</topology>
    </subcellularLocation>
</comment>
<organism evidence="7 8">
    <name type="scientific">Nibricoccus aquaticus</name>
    <dbReference type="NCBI Taxonomy" id="2576891"/>
    <lineage>
        <taxon>Bacteria</taxon>
        <taxon>Pseudomonadati</taxon>
        <taxon>Verrucomicrobiota</taxon>
        <taxon>Opitutia</taxon>
        <taxon>Opitutales</taxon>
        <taxon>Opitutaceae</taxon>
        <taxon>Nibricoccus</taxon>
    </lineage>
</organism>